<keyword evidence="4" id="KW-1185">Reference proteome</keyword>
<dbReference type="AlphaFoldDB" id="A0A8H9LNW9"/>
<dbReference type="EMBL" id="BMSC01000002">
    <property type="protein sequence ID" value="GGU59330.1"/>
    <property type="molecule type" value="Genomic_DNA"/>
</dbReference>
<evidence type="ECO:0000313" key="2">
    <source>
        <dbReference type="EMBL" id="GFH75685.1"/>
    </source>
</evidence>
<evidence type="ECO:0000313" key="3">
    <source>
        <dbReference type="EMBL" id="GGU59330.1"/>
    </source>
</evidence>
<reference evidence="3" key="3">
    <citation type="submission" date="2020-09" db="EMBL/GenBank/DDBJ databases">
        <authorList>
            <person name="Sun Q."/>
            <person name="Ohkuma M."/>
        </authorList>
    </citation>
    <scope>NUCLEOTIDE SEQUENCE</scope>
    <source>
        <strain evidence="3">JCM 4136</strain>
    </source>
</reference>
<reference evidence="2 4" key="2">
    <citation type="submission" date="2020-02" db="EMBL/GenBank/DDBJ databases">
        <title>Whole genome shotgun sequence of Streptomyces gougerotii NBRC 13043.</title>
        <authorList>
            <person name="Ichikawa N."/>
            <person name="Komaki H."/>
            <person name="Tamura T."/>
        </authorList>
    </citation>
    <scope>NUCLEOTIDE SEQUENCE [LARGE SCALE GENOMIC DNA]</scope>
    <source>
        <strain evidence="2 4">NBRC 13043</strain>
    </source>
</reference>
<dbReference type="Proteomes" id="UP000480804">
    <property type="component" value="Unassembled WGS sequence"/>
</dbReference>
<evidence type="ECO:0000256" key="1">
    <source>
        <dbReference type="SAM" id="MobiDB-lite"/>
    </source>
</evidence>
<dbReference type="Proteomes" id="UP000660975">
    <property type="component" value="Unassembled WGS sequence"/>
</dbReference>
<reference evidence="3" key="1">
    <citation type="journal article" date="2014" name="Int. J. Syst. Evol. Microbiol.">
        <title>Complete genome sequence of Corynebacterium casei LMG S-19264T (=DSM 44701T), isolated from a smear-ripened cheese.</title>
        <authorList>
            <consortium name="US DOE Joint Genome Institute (JGI-PGF)"/>
            <person name="Walter F."/>
            <person name="Albersmeier A."/>
            <person name="Kalinowski J."/>
            <person name="Ruckert C."/>
        </authorList>
    </citation>
    <scope>NUCLEOTIDE SEQUENCE</scope>
    <source>
        <strain evidence="3">JCM 4136</strain>
    </source>
</reference>
<feature type="region of interest" description="Disordered" evidence="1">
    <location>
        <begin position="1"/>
        <end position="30"/>
    </location>
</feature>
<proteinExistence type="predicted"/>
<accession>A0A8H9LNW9</accession>
<name>A0A8H9LNW9_9ACTN</name>
<sequence length="104" mass="10915">MPIGPGRRAGFRRCQEPATGRHGNGLQDLSTTKITVPVGIGAPDGHVEVTIGSSCRNFSQALSDSFQDCYVPADPKAAKERQARLPSALAGSGPCLKEYTCDVA</sequence>
<evidence type="ECO:0000313" key="4">
    <source>
        <dbReference type="Proteomes" id="UP000480804"/>
    </source>
</evidence>
<evidence type="ECO:0000313" key="5">
    <source>
        <dbReference type="Proteomes" id="UP000660975"/>
    </source>
</evidence>
<comment type="caution">
    <text evidence="3">The sequence shown here is derived from an EMBL/GenBank/DDBJ whole genome shotgun (WGS) entry which is preliminary data.</text>
</comment>
<organism evidence="3 5">
    <name type="scientific">Streptomyces gougerotii</name>
    <dbReference type="NCBI Taxonomy" id="53448"/>
    <lineage>
        <taxon>Bacteria</taxon>
        <taxon>Bacillati</taxon>
        <taxon>Actinomycetota</taxon>
        <taxon>Actinomycetes</taxon>
        <taxon>Kitasatosporales</taxon>
        <taxon>Streptomycetaceae</taxon>
        <taxon>Streptomyces</taxon>
        <taxon>Streptomyces diastaticus group</taxon>
    </lineage>
</organism>
<protein>
    <submittedName>
        <fullName evidence="3">Uncharacterized protein</fullName>
    </submittedName>
</protein>
<dbReference type="EMBL" id="BLLO01000008">
    <property type="protein sequence ID" value="GFH75685.1"/>
    <property type="molecule type" value="Genomic_DNA"/>
</dbReference>
<gene>
    <name evidence="3" type="ORF">GCM10010227_10860</name>
    <name evidence="2" type="ORF">Sgou_03550</name>
</gene>